<name>A0A6G4XWY4_9ACTN</name>
<keyword evidence="4" id="KW-1185">Reference proteome</keyword>
<feature type="signal peptide" evidence="2">
    <location>
        <begin position="1"/>
        <end position="25"/>
    </location>
</feature>
<evidence type="ECO:0008006" key="5">
    <source>
        <dbReference type="Google" id="ProtNLM"/>
    </source>
</evidence>
<comment type="caution">
    <text evidence="3">The sequence shown here is derived from an EMBL/GenBank/DDBJ whole genome shotgun (WGS) entry which is preliminary data.</text>
</comment>
<evidence type="ECO:0000313" key="3">
    <source>
        <dbReference type="EMBL" id="NGO81280.1"/>
    </source>
</evidence>
<evidence type="ECO:0000256" key="1">
    <source>
        <dbReference type="SAM" id="MobiDB-lite"/>
    </source>
</evidence>
<accession>A0A6G4XWY4</accession>
<dbReference type="RefSeq" id="WP_165336681.1">
    <property type="nucleotide sequence ID" value="NZ_JAAKZW010000303.1"/>
</dbReference>
<dbReference type="AlphaFoldDB" id="A0A6G4XWY4"/>
<reference evidence="3 4" key="1">
    <citation type="submission" date="2020-02" db="EMBL/GenBank/DDBJ databases">
        <title>Whole-genome analyses of novel actinobacteria.</title>
        <authorList>
            <person name="Sahin N."/>
            <person name="Tokatli A."/>
        </authorList>
    </citation>
    <scope>NUCLEOTIDE SEQUENCE [LARGE SCALE GENOMIC DNA]</scope>
    <source>
        <strain evidence="3 4">YC504</strain>
    </source>
</reference>
<sequence>MRAGARRHGPAIAAALSLAAAGCAAEPSQQPTVRTDKGSSQCTGPRAAESKDAEEAAEIAVAHVDTVAKQRFAHVYTGLRVDRGTLALDLYRIPDAAFDRSACRGIPSNMTVRLHDTTTSRTELDALVARISDDIPRWKGEFDLRTIAAAEEGHVEVGVDEPKVAEPLLRKAYGDLVKATYEEQAQLKRS</sequence>
<feature type="region of interest" description="Disordered" evidence="1">
    <location>
        <begin position="26"/>
        <end position="51"/>
    </location>
</feature>
<keyword evidence="2" id="KW-0732">Signal</keyword>
<dbReference type="PROSITE" id="PS51257">
    <property type="entry name" value="PROKAR_LIPOPROTEIN"/>
    <property type="match status" value="1"/>
</dbReference>
<evidence type="ECO:0000313" key="4">
    <source>
        <dbReference type="Proteomes" id="UP000481109"/>
    </source>
</evidence>
<gene>
    <name evidence="3" type="ORF">G6045_37295</name>
</gene>
<dbReference type="Proteomes" id="UP000481109">
    <property type="component" value="Unassembled WGS sequence"/>
</dbReference>
<organism evidence="3 4">
    <name type="scientific">Streptomyces mesophilus</name>
    <dbReference type="NCBI Taxonomy" id="1775132"/>
    <lineage>
        <taxon>Bacteria</taxon>
        <taxon>Bacillati</taxon>
        <taxon>Actinomycetota</taxon>
        <taxon>Actinomycetes</taxon>
        <taxon>Kitasatosporales</taxon>
        <taxon>Streptomycetaceae</taxon>
        <taxon>Streptomyces</taxon>
    </lineage>
</organism>
<dbReference type="EMBL" id="JAAKZW010000303">
    <property type="protein sequence ID" value="NGO81280.1"/>
    <property type="molecule type" value="Genomic_DNA"/>
</dbReference>
<feature type="compositionally biased region" description="Polar residues" evidence="1">
    <location>
        <begin position="27"/>
        <end position="43"/>
    </location>
</feature>
<proteinExistence type="predicted"/>
<evidence type="ECO:0000256" key="2">
    <source>
        <dbReference type="SAM" id="SignalP"/>
    </source>
</evidence>
<feature type="chain" id="PRO_5038798958" description="Lipoprotein" evidence="2">
    <location>
        <begin position="26"/>
        <end position="190"/>
    </location>
</feature>
<protein>
    <recommendedName>
        <fullName evidence="5">Lipoprotein</fullName>
    </recommendedName>
</protein>